<dbReference type="SUPFAM" id="SSF51556">
    <property type="entry name" value="Metallo-dependent hydrolases"/>
    <property type="match status" value="1"/>
</dbReference>
<dbReference type="InterPro" id="IPR051781">
    <property type="entry name" value="Metallo-dep_Hydrolase"/>
</dbReference>
<sequence length="170" mass="19293">NVFQTPTLTINTVGSKRFFADSKWRDTYEFLPSKVRKSWQEDSINLSKQPVSKNNKIFEDWSMKIVGMFNKHGVKIMAGTDTPIGFLTPGYSLHKELELLVEAGLTPLQALRSATITPAEFFKMENEMGTIDQGKYADLVILNSNPMEAIKNTQDIYMVISKGKIQVKKR</sequence>
<dbReference type="SUPFAM" id="SSF51338">
    <property type="entry name" value="Composite domain of metallo-dependent hydrolases"/>
    <property type="match status" value="1"/>
</dbReference>
<dbReference type="InterPro" id="IPR011059">
    <property type="entry name" value="Metal-dep_hydrolase_composite"/>
</dbReference>
<dbReference type="PANTHER" id="PTHR43135">
    <property type="entry name" value="ALPHA-D-RIBOSE 1-METHYLPHOSPHONATE 5-TRIPHOSPHATE DIPHOSPHATASE"/>
    <property type="match status" value="1"/>
</dbReference>
<dbReference type="EMBL" id="UINC01190810">
    <property type="protein sequence ID" value="SVE05145.1"/>
    <property type="molecule type" value="Genomic_DNA"/>
</dbReference>
<evidence type="ECO:0000313" key="2">
    <source>
        <dbReference type="EMBL" id="SVE05145.1"/>
    </source>
</evidence>
<dbReference type="PANTHER" id="PTHR43135:SF3">
    <property type="entry name" value="ALPHA-D-RIBOSE 1-METHYLPHOSPHONATE 5-TRIPHOSPHATE DIPHOSPHATASE"/>
    <property type="match status" value="1"/>
</dbReference>
<accession>A0A383AD89</accession>
<reference evidence="2" key="1">
    <citation type="submission" date="2018-05" db="EMBL/GenBank/DDBJ databases">
        <authorList>
            <person name="Lanie J.A."/>
            <person name="Ng W.-L."/>
            <person name="Kazmierczak K.M."/>
            <person name="Andrzejewski T.M."/>
            <person name="Davidsen T.M."/>
            <person name="Wayne K.J."/>
            <person name="Tettelin H."/>
            <person name="Glass J.I."/>
            <person name="Rusch D."/>
            <person name="Podicherti R."/>
            <person name="Tsui H.-C.T."/>
            <person name="Winkler M.E."/>
        </authorList>
    </citation>
    <scope>NUCLEOTIDE SEQUENCE</scope>
</reference>
<dbReference type="InterPro" id="IPR032466">
    <property type="entry name" value="Metal_Hydrolase"/>
</dbReference>
<dbReference type="Pfam" id="PF01979">
    <property type="entry name" value="Amidohydro_1"/>
    <property type="match status" value="1"/>
</dbReference>
<proteinExistence type="predicted"/>
<evidence type="ECO:0000259" key="1">
    <source>
        <dbReference type="Pfam" id="PF01979"/>
    </source>
</evidence>
<dbReference type="AlphaFoldDB" id="A0A383AD89"/>
<dbReference type="Gene3D" id="1.20.58.520">
    <property type="entry name" value="Amidohydrolase"/>
    <property type="match status" value="1"/>
</dbReference>
<dbReference type="Gene3D" id="3.30.110.90">
    <property type="entry name" value="Amidohydrolase"/>
    <property type="match status" value="1"/>
</dbReference>
<feature type="domain" description="Amidohydrolase-related" evidence="1">
    <location>
        <begin position="51"/>
        <end position="165"/>
    </location>
</feature>
<protein>
    <recommendedName>
        <fullName evidence="1">Amidohydrolase-related domain-containing protein</fullName>
    </recommendedName>
</protein>
<organism evidence="2">
    <name type="scientific">marine metagenome</name>
    <dbReference type="NCBI Taxonomy" id="408172"/>
    <lineage>
        <taxon>unclassified sequences</taxon>
        <taxon>metagenomes</taxon>
        <taxon>ecological metagenomes</taxon>
    </lineage>
</organism>
<dbReference type="InterPro" id="IPR006680">
    <property type="entry name" value="Amidohydro-rel"/>
</dbReference>
<feature type="non-terminal residue" evidence="2">
    <location>
        <position position="1"/>
    </location>
</feature>
<name>A0A383AD89_9ZZZZ</name>
<dbReference type="Gene3D" id="2.30.40.10">
    <property type="entry name" value="Urease, subunit C, domain 1"/>
    <property type="match status" value="1"/>
</dbReference>
<gene>
    <name evidence="2" type="ORF">METZ01_LOCUS457999</name>
</gene>
<dbReference type="GO" id="GO:0016810">
    <property type="term" value="F:hydrolase activity, acting on carbon-nitrogen (but not peptide) bonds"/>
    <property type="evidence" value="ECO:0007669"/>
    <property type="project" value="InterPro"/>
</dbReference>